<comment type="caution">
    <text evidence="2">The sequence shown here is derived from an EMBL/GenBank/DDBJ whole genome shotgun (WGS) entry which is preliminary data.</text>
</comment>
<dbReference type="Proteomes" id="UP000299102">
    <property type="component" value="Unassembled WGS sequence"/>
</dbReference>
<feature type="compositionally biased region" description="Polar residues" evidence="1">
    <location>
        <begin position="75"/>
        <end position="87"/>
    </location>
</feature>
<evidence type="ECO:0000313" key="3">
    <source>
        <dbReference type="Proteomes" id="UP000299102"/>
    </source>
</evidence>
<organism evidence="2 3">
    <name type="scientific">Eumeta variegata</name>
    <name type="common">Bagworm moth</name>
    <name type="synonym">Eumeta japonica</name>
    <dbReference type="NCBI Taxonomy" id="151549"/>
    <lineage>
        <taxon>Eukaryota</taxon>
        <taxon>Metazoa</taxon>
        <taxon>Ecdysozoa</taxon>
        <taxon>Arthropoda</taxon>
        <taxon>Hexapoda</taxon>
        <taxon>Insecta</taxon>
        <taxon>Pterygota</taxon>
        <taxon>Neoptera</taxon>
        <taxon>Endopterygota</taxon>
        <taxon>Lepidoptera</taxon>
        <taxon>Glossata</taxon>
        <taxon>Ditrysia</taxon>
        <taxon>Tineoidea</taxon>
        <taxon>Psychidae</taxon>
        <taxon>Oiketicinae</taxon>
        <taxon>Eumeta</taxon>
    </lineage>
</organism>
<sequence>MRISSSYCATRGRSSGAAFALPWKDEHRRFVDSSNTNNVVYRLQLSKIHNYNRVSRRTSLLGVRSHEVLAKTQRAHGTSDNLNTRGHSPSRRAGRRHISHFLKLRLMGLTLSEPPPPPRDGRRLGTGA</sequence>
<evidence type="ECO:0000313" key="2">
    <source>
        <dbReference type="EMBL" id="GBP60953.1"/>
    </source>
</evidence>
<dbReference type="EMBL" id="BGZK01000800">
    <property type="protein sequence ID" value="GBP60953.1"/>
    <property type="molecule type" value="Genomic_DNA"/>
</dbReference>
<proteinExistence type="predicted"/>
<feature type="region of interest" description="Disordered" evidence="1">
    <location>
        <begin position="109"/>
        <end position="128"/>
    </location>
</feature>
<protein>
    <submittedName>
        <fullName evidence="2">Uncharacterized protein</fullName>
    </submittedName>
</protein>
<keyword evidence="3" id="KW-1185">Reference proteome</keyword>
<gene>
    <name evidence="2" type="ORF">EVAR_51516_1</name>
</gene>
<feature type="compositionally biased region" description="Basic and acidic residues" evidence="1">
    <location>
        <begin position="119"/>
        <end position="128"/>
    </location>
</feature>
<evidence type="ECO:0000256" key="1">
    <source>
        <dbReference type="SAM" id="MobiDB-lite"/>
    </source>
</evidence>
<reference evidence="2 3" key="1">
    <citation type="journal article" date="2019" name="Commun. Biol.">
        <title>The bagworm genome reveals a unique fibroin gene that provides high tensile strength.</title>
        <authorList>
            <person name="Kono N."/>
            <person name="Nakamura H."/>
            <person name="Ohtoshi R."/>
            <person name="Tomita M."/>
            <person name="Numata K."/>
            <person name="Arakawa K."/>
        </authorList>
    </citation>
    <scope>NUCLEOTIDE SEQUENCE [LARGE SCALE GENOMIC DNA]</scope>
</reference>
<name>A0A4C1XCM5_EUMVA</name>
<accession>A0A4C1XCM5</accession>
<feature type="region of interest" description="Disordered" evidence="1">
    <location>
        <begin position="72"/>
        <end position="95"/>
    </location>
</feature>
<dbReference type="AlphaFoldDB" id="A0A4C1XCM5"/>